<dbReference type="InterPro" id="IPR016166">
    <property type="entry name" value="FAD-bd_PCMH"/>
</dbReference>
<dbReference type="EMBL" id="NPEX01000145">
    <property type="protein sequence ID" value="RAI42540.1"/>
    <property type="molecule type" value="Genomic_DNA"/>
</dbReference>
<dbReference type="Proteomes" id="UP000249130">
    <property type="component" value="Unassembled WGS sequence"/>
</dbReference>
<keyword evidence="1" id="KW-0285">Flavoprotein</keyword>
<dbReference type="Gene3D" id="3.30.43.10">
    <property type="entry name" value="Uridine Diphospho-n-acetylenolpyruvylglucosamine Reductase, domain 2"/>
    <property type="match status" value="1"/>
</dbReference>
<dbReference type="InterPro" id="IPR016167">
    <property type="entry name" value="FAD-bd_PCMH_sub1"/>
</dbReference>
<dbReference type="InterPro" id="IPR002346">
    <property type="entry name" value="Mopterin_DH_FAD-bd"/>
</dbReference>
<dbReference type="Gene3D" id="3.30.465.10">
    <property type="match status" value="1"/>
</dbReference>
<dbReference type="Pfam" id="PF00941">
    <property type="entry name" value="FAD_binding_5"/>
    <property type="match status" value="1"/>
</dbReference>
<evidence type="ECO:0000259" key="4">
    <source>
        <dbReference type="PROSITE" id="PS51387"/>
    </source>
</evidence>
<keyword evidence="2" id="KW-0274">FAD</keyword>
<dbReference type="GO" id="GO:0071949">
    <property type="term" value="F:FAD binding"/>
    <property type="evidence" value="ECO:0007669"/>
    <property type="project" value="InterPro"/>
</dbReference>
<dbReference type="PANTHER" id="PTHR42659">
    <property type="entry name" value="XANTHINE DEHYDROGENASE SUBUNIT C-RELATED"/>
    <property type="match status" value="1"/>
</dbReference>
<accession>A0A327KUE9</accession>
<keyword evidence="3" id="KW-0560">Oxidoreductase</keyword>
<evidence type="ECO:0000256" key="1">
    <source>
        <dbReference type="ARBA" id="ARBA00022630"/>
    </source>
</evidence>
<evidence type="ECO:0000313" key="6">
    <source>
        <dbReference type="Proteomes" id="UP000249130"/>
    </source>
</evidence>
<comment type="caution">
    <text evidence="5">The sequence shown here is derived from an EMBL/GenBank/DDBJ whole genome shotgun (WGS) entry which is preliminary data.</text>
</comment>
<evidence type="ECO:0000256" key="3">
    <source>
        <dbReference type="ARBA" id="ARBA00023002"/>
    </source>
</evidence>
<evidence type="ECO:0000256" key="2">
    <source>
        <dbReference type="ARBA" id="ARBA00022827"/>
    </source>
</evidence>
<reference evidence="5 6" key="1">
    <citation type="submission" date="2017-07" db="EMBL/GenBank/DDBJ databases">
        <title>Draft Genome Sequences of Select Purple Nonsulfur Bacteria.</title>
        <authorList>
            <person name="Lasarre B."/>
            <person name="Mckinlay J.B."/>
        </authorList>
    </citation>
    <scope>NUCLEOTIDE SEQUENCE [LARGE SCALE GENOMIC DNA]</scope>
    <source>
        <strain evidence="5 6">DSM 5909</strain>
    </source>
</reference>
<organism evidence="5 6">
    <name type="scientific">Rhodoplanes roseus</name>
    <dbReference type="NCBI Taxonomy" id="29409"/>
    <lineage>
        <taxon>Bacteria</taxon>
        <taxon>Pseudomonadati</taxon>
        <taxon>Pseudomonadota</taxon>
        <taxon>Alphaproteobacteria</taxon>
        <taxon>Hyphomicrobiales</taxon>
        <taxon>Nitrobacteraceae</taxon>
        <taxon>Rhodoplanes</taxon>
    </lineage>
</organism>
<protein>
    <recommendedName>
        <fullName evidence="4">FAD-binding PCMH-type domain-containing protein</fullName>
    </recommendedName>
</protein>
<keyword evidence="6" id="KW-1185">Reference proteome</keyword>
<dbReference type="PROSITE" id="PS51387">
    <property type="entry name" value="FAD_PCMH"/>
    <property type="match status" value="1"/>
</dbReference>
<dbReference type="PANTHER" id="PTHR42659:SF2">
    <property type="entry name" value="XANTHINE DEHYDROGENASE SUBUNIT C-RELATED"/>
    <property type="match status" value="1"/>
</dbReference>
<dbReference type="InterPro" id="IPR036318">
    <property type="entry name" value="FAD-bd_PCMH-like_sf"/>
</dbReference>
<dbReference type="InterPro" id="IPR051312">
    <property type="entry name" value="Diverse_Substr_Oxidored"/>
</dbReference>
<feature type="domain" description="FAD-binding PCMH-type" evidence="4">
    <location>
        <begin position="1"/>
        <end position="174"/>
    </location>
</feature>
<proteinExistence type="predicted"/>
<dbReference type="AlphaFoldDB" id="A0A327KUE9"/>
<name>A0A327KUE9_9BRAD</name>
<dbReference type="OrthoDB" id="9793944at2"/>
<dbReference type="RefSeq" id="WP_111420576.1">
    <property type="nucleotide sequence ID" value="NZ_NPEX01000145.1"/>
</dbReference>
<dbReference type="InterPro" id="IPR016169">
    <property type="entry name" value="FAD-bd_PCMH_sub2"/>
</dbReference>
<dbReference type="SUPFAM" id="SSF56176">
    <property type="entry name" value="FAD-binding/transporter-associated domain-like"/>
    <property type="match status" value="1"/>
</dbReference>
<dbReference type="GO" id="GO:0016491">
    <property type="term" value="F:oxidoreductase activity"/>
    <property type="evidence" value="ECO:0007669"/>
    <property type="project" value="UniProtKB-KW"/>
</dbReference>
<evidence type="ECO:0000313" key="5">
    <source>
        <dbReference type="EMBL" id="RAI42540.1"/>
    </source>
</evidence>
<gene>
    <name evidence="5" type="ORF">CH341_18970</name>
</gene>
<sequence length="273" mass="28332">MKPAPFDYVRAKSLGEALAALGDDAMPLAGGQSLLPLLGLRMASARLLVDIGHLDELRQSSATDATVTLGAAVTHAEIEDGRVPDPGHGLMRSIARKLAYRAVRNQGTIGGSVAMADPAADWPACLVALGATARIAGPDGERRVAVTDLIEDIYTTSLVPGEIIVSFDIPRLHAAAKTGTAKVMRKTGAFAMSFVVAVLHDGDQADRIVLAGAGRRAERLAETSDAVAAGMDEAALRAAVAADLAGLMDAPDDYAVRLHTAVVLRALAEARRS</sequence>